<feature type="domain" description="Mop" evidence="11">
    <location>
        <begin position="294"/>
        <end position="359"/>
    </location>
</feature>
<dbReference type="InterPro" id="IPR004606">
    <property type="entry name" value="Mop_domain"/>
</dbReference>
<dbReference type="GO" id="GO:0016887">
    <property type="term" value="F:ATP hydrolysis activity"/>
    <property type="evidence" value="ECO:0007669"/>
    <property type="project" value="InterPro"/>
</dbReference>
<dbReference type="SUPFAM" id="SSF52540">
    <property type="entry name" value="P-loop containing nucleoside triphosphate hydrolases"/>
    <property type="match status" value="1"/>
</dbReference>
<dbReference type="GO" id="GO:0016020">
    <property type="term" value="C:membrane"/>
    <property type="evidence" value="ECO:0007669"/>
    <property type="project" value="InterPro"/>
</dbReference>
<dbReference type="RefSeq" id="WP_200789189.1">
    <property type="nucleotide sequence ID" value="NZ_JAEDAO010000001.1"/>
</dbReference>
<dbReference type="InterPro" id="IPR003439">
    <property type="entry name" value="ABC_transporter-like_ATP-bd"/>
</dbReference>
<dbReference type="InterPro" id="IPR011868">
    <property type="entry name" value="ModC_ABC_ATP-bd"/>
</dbReference>
<dbReference type="PROSITE" id="PS51866">
    <property type="entry name" value="MOP"/>
    <property type="match status" value="1"/>
</dbReference>
<dbReference type="InterPro" id="IPR008995">
    <property type="entry name" value="Mo/tungstate-bd_C_term_dom"/>
</dbReference>
<dbReference type="GO" id="GO:0005524">
    <property type="term" value="F:ATP binding"/>
    <property type="evidence" value="ECO:0007669"/>
    <property type="project" value="UniProtKB-KW"/>
</dbReference>
<name>A0A934Q3I4_9BURK</name>
<reference evidence="12" key="1">
    <citation type="submission" date="2020-12" db="EMBL/GenBank/DDBJ databases">
        <title>Ramlibacter sp. nov., isolated from a freshwater alga, Cryptomonas.</title>
        <authorList>
            <person name="Kim H.M."/>
            <person name="Jeon C.O."/>
        </authorList>
    </citation>
    <scope>NUCLEOTIDE SEQUENCE</scope>
    <source>
        <strain evidence="12">CrO1</strain>
    </source>
</reference>
<dbReference type="PANTHER" id="PTHR43514:SF10">
    <property type="entry name" value="MOLYBDENUM IMPORT ATP-BINDING PROTEIN MODC 2"/>
    <property type="match status" value="1"/>
</dbReference>
<keyword evidence="4" id="KW-0997">Cell inner membrane</keyword>
<accession>A0A934Q3I4</accession>
<dbReference type="InterPro" id="IPR017871">
    <property type="entry name" value="ABC_transporter-like_CS"/>
</dbReference>
<dbReference type="NCBIfam" id="TIGR02142">
    <property type="entry name" value="modC_ABC"/>
    <property type="match status" value="1"/>
</dbReference>
<keyword evidence="3 9" id="KW-0500">Molybdenum</keyword>
<proteinExistence type="predicted"/>
<keyword evidence="6 12" id="KW-0067">ATP-binding</keyword>
<evidence type="ECO:0000313" key="12">
    <source>
        <dbReference type="EMBL" id="MBK0394188.1"/>
    </source>
</evidence>
<gene>
    <name evidence="12" type="primary">modC</name>
    <name evidence="12" type="ORF">I8E28_16420</name>
</gene>
<dbReference type="Pfam" id="PF00005">
    <property type="entry name" value="ABC_tran"/>
    <property type="match status" value="1"/>
</dbReference>
<sequence>MSDARLRLALQRPGFTLDVDLPMPADGITALFGPSGSGKTTVLRCVAGLERARGSVRVAGETWQDDAQRVFLPPWRRAVGYVFQEASLFPHLSVRGNLAYAQRRAAGGPDIALDDVIALLGIGHLLDRNTHDLSGGERQRVAIARALATRPRLLLLDEPLAALDPARRGDVMPWLERLRDEVRLPMLYVTHSADEVARLADTVVLLEDGRVRAHGPLAATLARADLPFAREEEAAALLQGRIGAVDAHWHLARVDFDGGALWLRDDGVPTGRAVRVRVLARDVSIAIEPAQDGTTSIQNILPCTIAGLSASAHPSQVVVQLQAGGSVLLARITSRAADALRLAPGQRAWAQVKSAALVR</sequence>
<evidence type="ECO:0000256" key="3">
    <source>
        <dbReference type="ARBA" id="ARBA00022505"/>
    </source>
</evidence>
<protein>
    <submittedName>
        <fullName evidence="12">Molybdenum ABC transporter ATP-binding protein</fullName>
    </submittedName>
</protein>
<evidence type="ECO:0000256" key="6">
    <source>
        <dbReference type="ARBA" id="ARBA00022840"/>
    </source>
</evidence>
<evidence type="ECO:0000256" key="1">
    <source>
        <dbReference type="ARBA" id="ARBA00022448"/>
    </source>
</evidence>
<dbReference type="GO" id="GO:0015098">
    <property type="term" value="F:molybdate ion transmembrane transporter activity"/>
    <property type="evidence" value="ECO:0007669"/>
    <property type="project" value="InterPro"/>
</dbReference>
<dbReference type="InterPro" id="IPR005116">
    <property type="entry name" value="Transp-assoc_OB_typ1"/>
</dbReference>
<dbReference type="SMART" id="SM00382">
    <property type="entry name" value="AAA"/>
    <property type="match status" value="1"/>
</dbReference>
<evidence type="ECO:0000256" key="2">
    <source>
        <dbReference type="ARBA" id="ARBA00022475"/>
    </source>
</evidence>
<keyword evidence="7" id="KW-1278">Translocase</keyword>
<dbReference type="AlphaFoldDB" id="A0A934Q3I4"/>
<organism evidence="12 13">
    <name type="scientific">Ramlibacter algicola</name>
    <dbReference type="NCBI Taxonomy" id="2795217"/>
    <lineage>
        <taxon>Bacteria</taxon>
        <taxon>Pseudomonadati</taxon>
        <taxon>Pseudomonadota</taxon>
        <taxon>Betaproteobacteria</taxon>
        <taxon>Burkholderiales</taxon>
        <taxon>Comamonadaceae</taxon>
        <taxon>Ramlibacter</taxon>
    </lineage>
</organism>
<dbReference type="PANTHER" id="PTHR43514">
    <property type="entry name" value="ABC TRANSPORTER I FAMILY MEMBER 10"/>
    <property type="match status" value="1"/>
</dbReference>
<keyword evidence="13" id="KW-1185">Reference proteome</keyword>
<evidence type="ECO:0000256" key="4">
    <source>
        <dbReference type="ARBA" id="ARBA00022519"/>
    </source>
</evidence>
<dbReference type="SUPFAM" id="SSF50331">
    <property type="entry name" value="MOP-like"/>
    <property type="match status" value="1"/>
</dbReference>
<dbReference type="Gene3D" id="2.40.50.100">
    <property type="match status" value="1"/>
</dbReference>
<comment type="caution">
    <text evidence="12">The sequence shown here is derived from an EMBL/GenBank/DDBJ whole genome shotgun (WGS) entry which is preliminary data.</text>
</comment>
<evidence type="ECO:0000259" key="11">
    <source>
        <dbReference type="PROSITE" id="PS51866"/>
    </source>
</evidence>
<feature type="domain" description="ABC transporter" evidence="10">
    <location>
        <begin position="1"/>
        <end position="233"/>
    </location>
</feature>
<evidence type="ECO:0000256" key="5">
    <source>
        <dbReference type="ARBA" id="ARBA00022741"/>
    </source>
</evidence>
<keyword evidence="8" id="KW-0472">Membrane</keyword>
<dbReference type="InterPro" id="IPR027417">
    <property type="entry name" value="P-loop_NTPase"/>
</dbReference>
<dbReference type="GO" id="GO:0140359">
    <property type="term" value="F:ABC-type transporter activity"/>
    <property type="evidence" value="ECO:0007669"/>
    <property type="project" value="InterPro"/>
</dbReference>
<evidence type="ECO:0000256" key="9">
    <source>
        <dbReference type="PROSITE-ProRule" id="PRU01213"/>
    </source>
</evidence>
<evidence type="ECO:0000256" key="7">
    <source>
        <dbReference type="ARBA" id="ARBA00022967"/>
    </source>
</evidence>
<keyword evidence="2" id="KW-1003">Cell membrane</keyword>
<dbReference type="PROSITE" id="PS50893">
    <property type="entry name" value="ABC_TRANSPORTER_2"/>
    <property type="match status" value="1"/>
</dbReference>
<dbReference type="Proteomes" id="UP000617041">
    <property type="component" value="Unassembled WGS sequence"/>
</dbReference>
<keyword evidence="5" id="KW-0547">Nucleotide-binding</keyword>
<dbReference type="InterPro" id="IPR003593">
    <property type="entry name" value="AAA+_ATPase"/>
</dbReference>
<dbReference type="PROSITE" id="PS00211">
    <property type="entry name" value="ABC_TRANSPORTER_1"/>
    <property type="match status" value="1"/>
</dbReference>
<dbReference type="InterPro" id="IPR050334">
    <property type="entry name" value="Molybdenum_import_ModC"/>
</dbReference>
<dbReference type="Gene3D" id="3.40.50.300">
    <property type="entry name" value="P-loop containing nucleotide triphosphate hydrolases"/>
    <property type="match status" value="1"/>
</dbReference>
<evidence type="ECO:0000313" key="13">
    <source>
        <dbReference type="Proteomes" id="UP000617041"/>
    </source>
</evidence>
<keyword evidence="1" id="KW-0813">Transport</keyword>
<evidence type="ECO:0000256" key="8">
    <source>
        <dbReference type="ARBA" id="ARBA00023136"/>
    </source>
</evidence>
<dbReference type="Pfam" id="PF03459">
    <property type="entry name" value="TOBE"/>
    <property type="match status" value="1"/>
</dbReference>
<evidence type="ECO:0000259" key="10">
    <source>
        <dbReference type="PROSITE" id="PS50893"/>
    </source>
</evidence>
<dbReference type="EMBL" id="JAEDAO010000001">
    <property type="protein sequence ID" value="MBK0394188.1"/>
    <property type="molecule type" value="Genomic_DNA"/>
</dbReference>